<keyword evidence="1" id="KW-0812">Transmembrane</keyword>
<evidence type="ECO:0000313" key="3">
    <source>
        <dbReference type="Proteomes" id="UP000236178"/>
    </source>
</evidence>
<dbReference type="AlphaFoldDB" id="A0A2I0SQ65"/>
<sequence length="145" mass="15579">MSPTRFASEHKWIYYGAIIVLLGLVVAGLVRYKAITTNNKAVSKANQLADAAVEAGLPRPDTELIASVLGTDGGLVCDDPASALKSALWKINVSNGAAFVGQRPVIGDGRALRAEATIIEIYCPDKLDKIQDRLDDLKTDDTVRR</sequence>
<evidence type="ECO:0000256" key="1">
    <source>
        <dbReference type="SAM" id="Phobius"/>
    </source>
</evidence>
<comment type="caution">
    <text evidence="2">The sequence shown here is derived from an EMBL/GenBank/DDBJ whole genome shotgun (WGS) entry which is preliminary data.</text>
</comment>
<keyword evidence="1" id="KW-1133">Transmembrane helix</keyword>
<dbReference type="OrthoDB" id="3628158at2"/>
<accession>A0A2I0SQ65</accession>
<protein>
    <submittedName>
        <fullName evidence="2">Uncharacterized protein</fullName>
    </submittedName>
</protein>
<feature type="transmembrane region" description="Helical" evidence="1">
    <location>
        <begin position="12"/>
        <end position="30"/>
    </location>
</feature>
<reference evidence="2 3" key="1">
    <citation type="submission" date="2017-12" db="EMBL/GenBank/DDBJ databases">
        <title>Streptomyces populusis sp. nov., a novel endophytic actinobacterium isolated from stems of Populus adenopoda Maxim.</title>
        <authorList>
            <person name="Wang Z."/>
        </authorList>
    </citation>
    <scope>NUCLEOTIDE SEQUENCE [LARGE SCALE GENOMIC DNA]</scope>
    <source>
        <strain evidence="2 3">A249</strain>
    </source>
</reference>
<keyword evidence="1" id="KW-0472">Membrane</keyword>
<keyword evidence="3" id="KW-1185">Reference proteome</keyword>
<evidence type="ECO:0000313" key="2">
    <source>
        <dbReference type="EMBL" id="PKT72076.1"/>
    </source>
</evidence>
<organism evidence="2 3">
    <name type="scientific">Streptomyces populi</name>
    <dbReference type="NCBI Taxonomy" id="2058924"/>
    <lineage>
        <taxon>Bacteria</taxon>
        <taxon>Bacillati</taxon>
        <taxon>Actinomycetota</taxon>
        <taxon>Actinomycetes</taxon>
        <taxon>Kitasatosporales</taxon>
        <taxon>Streptomycetaceae</taxon>
        <taxon>Streptomyces</taxon>
    </lineage>
</organism>
<dbReference type="EMBL" id="PJOS01000026">
    <property type="protein sequence ID" value="PKT72076.1"/>
    <property type="molecule type" value="Genomic_DNA"/>
</dbReference>
<name>A0A2I0SQ65_9ACTN</name>
<proteinExistence type="predicted"/>
<dbReference type="RefSeq" id="WP_037614708.1">
    <property type="nucleotide sequence ID" value="NZ_JBHJSK010000003.1"/>
</dbReference>
<dbReference type="Proteomes" id="UP000236178">
    <property type="component" value="Unassembled WGS sequence"/>
</dbReference>
<gene>
    <name evidence="2" type="ORF">CW362_15880</name>
</gene>